<protein>
    <submittedName>
        <fullName evidence="1">Uncharacterized protein</fullName>
    </submittedName>
</protein>
<sequence>MSQLKNLKRLDILKHIMMFILNKNGITNEELIDDWNPETKHCNWDADYSISWEKELEGDLVRLYKWIDLLDTGVRNNDKEAIGGALAITGSVCIDIGGFFDGFRDSLEKILALNYQGGEFNYVIEKPNTEISQLANLDKLDLLRNLMIYFINKHNFQISELDIAHCKISYSHNWEKYIRESLTELDNHIIRLESFIQQDNREEIGKELMMIKSYSVDLSTLFYSLDKDLVEILVAE</sequence>
<proteinExistence type="predicted"/>
<gene>
    <name evidence="1" type="ORF">QJU78_02285</name>
</gene>
<comment type="caution">
    <text evidence="1">The sequence shown here is derived from an EMBL/GenBank/DDBJ whole genome shotgun (WGS) entry which is preliminary data.</text>
</comment>
<dbReference type="Gene3D" id="6.10.290.10">
    <property type="match status" value="1"/>
</dbReference>
<reference evidence="1" key="1">
    <citation type="journal article" date="2023" name="Front. Microbiol.">
        <title>Phylogeography and host specificity of Pasteurellaceae pathogenic to sea-farmed fish in the north-east Atlantic.</title>
        <authorList>
            <person name="Gulla S."/>
            <person name="Colquhoun D.J."/>
            <person name="Olsen A.B."/>
            <person name="Spilsberg B."/>
            <person name="Lagesen K."/>
            <person name="Aakesson C.P."/>
            <person name="Strom S."/>
            <person name="Manji F."/>
            <person name="Birkbeck T.H."/>
            <person name="Nilsen H.K."/>
        </authorList>
    </citation>
    <scope>NUCLEOTIDE SEQUENCE</scope>
    <source>
        <strain evidence="1">VIB1234</strain>
    </source>
</reference>
<organism evidence="1 2">
    <name type="scientific">Pasteurella atlantica</name>
    <dbReference type="NCBI Taxonomy" id="2827233"/>
    <lineage>
        <taxon>Bacteria</taxon>
        <taxon>Pseudomonadati</taxon>
        <taxon>Pseudomonadota</taxon>
        <taxon>Gammaproteobacteria</taxon>
        <taxon>Pasteurellales</taxon>
        <taxon>Pasteurellaceae</taxon>
        <taxon>Pasteurella</taxon>
    </lineage>
</organism>
<dbReference type="EMBL" id="JASAYJ010000003">
    <property type="protein sequence ID" value="MDP8186608.1"/>
    <property type="molecule type" value="Genomic_DNA"/>
</dbReference>
<dbReference type="Proteomes" id="UP001230466">
    <property type="component" value="Unassembled WGS sequence"/>
</dbReference>
<evidence type="ECO:0000313" key="1">
    <source>
        <dbReference type="EMBL" id="MDP8186608.1"/>
    </source>
</evidence>
<evidence type="ECO:0000313" key="2">
    <source>
        <dbReference type="Proteomes" id="UP001230466"/>
    </source>
</evidence>
<accession>A0AAW8CJ19</accession>
<name>A0AAW8CJ19_9PAST</name>
<dbReference type="RefSeq" id="WP_211597271.1">
    <property type="nucleotide sequence ID" value="NZ_JAGRQI010000003.1"/>
</dbReference>
<dbReference type="AlphaFoldDB" id="A0AAW8CJ19"/>